<dbReference type="PANTHER" id="PTHR43685:SF2">
    <property type="entry name" value="GLYCOSYLTRANSFERASE 2-LIKE DOMAIN-CONTAINING PROTEIN"/>
    <property type="match status" value="1"/>
</dbReference>
<evidence type="ECO:0000313" key="2">
    <source>
        <dbReference type="EMBL" id="MFG6461605.1"/>
    </source>
</evidence>
<dbReference type="SUPFAM" id="SSF53448">
    <property type="entry name" value="Nucleotide-diphospho-sugar transferases"/>
    <property type="match status" value="1"/>
</dbReference>
<dbReference type="EMBL" id="JBIGHX010000002">
    <property type="protein sequence ID" value="MFG6461605.1"/>
    <property type="molecule type" value="Genomic_DNA"/>
</dbReference>
<organism evidence="2 3">
    <name type="scientific">Pelomonas lactea</name>
    <dbReference type="NCBI Taxonomy" id="3299030"/>
    <lineage>
        <taxon>Bacteria</taxon>
        <taxon>Pseudomonadati</taxon>
        <taxon>Pseudomonadota</taxon>
        <taxon>Betaproteobacteria</taxon>
        <taxon>Burkholderiales</taxon>
        <taxon>Sphaerotilaceae</taxon>
        <taxon>Roseateles</taxon>
    </lineage>
</organism>
<dbReference type="Gene3D" id="3.90.550.10">
    <property type="entry name" value="Spore Coat Polysaccharide Biosynthesis Protein SpsA, Chain A"/>
    <property type="match status" value="1"/>
</dbReference>
<dbReference type="RefSeq" id="WP_394510454.1">
    <property type="nucleotide sequence ID" value="NZ_JBIGHX010000002.1"/>
</dbReference>
<dbReference type="InterPro" id="IPR001173">
    <property type="entry name" value="Glyco_trans_2-like"/>
</dbReference>
<dbReference type="PANTHER" id="PTHR43685">
    <property type="entry name" value="GLYCOSYLTRANSFERASE"/>
    <property type="match status" value="1"/>
</dbReference>
<dbReference type="CDD" id="cd00761">
    <property type="entry name" value="Glyco_tranf_GTA_type"/>
    <property type="match status" value="1"/>
</dbReference>
<evidence type="ECO:0000313" key="3">
    <source>
        <dbReference type="Proteomes" id="UP001606302"/>
    </source>
</evidence>
<dbReference type="InterPro" id="IPR050834">
    <property type="entry name" value="Glycosyltransf_2"/>
</dbReference>
<sequence length="330" mass="35631">MTDQASPALDVTVVTPTFNRARLIERALDSVRLQTRRVAEIIVVDDGSRDGTPDIARAWGERHGLPVRVVVMERNGGPAAARNRGIELARTAYVAFLDSDDEHLPDTLETLSGALDAQPSAVMSFGDATVVMPDAREPHGLFAPKIDIARAATALGGDAFLLNDACEALLAASIIPTSATCFRRDAALAVGGMPAQFRSGEDWLFFLRLTQRGRFVFTTRDVALHHRHDDNLTSPRAAEFVARQKLDGLLALQRGTLGIELSAPQQARVATMLAAQWPAWRYHLSRMGLKTYAQGLAGHAGLQSQGTLQRLLADPRALARAAAASMGLLR</sequence>
<reference evidence="2 3" key="1">
    <citation type="submission" date="2024-08" db="EMBL/GenBank/DDBJ databases">
        <authorList>
            <person name="Lu H."/>
        </authorList>
    </citation>
    <scope>NUCLEOTIDE SEQUENCE [LARGE SCALE GENOMIC DNA]</scope>
    <source>
        <strain evidence="2 3">DXS20W</strain>
    </source>
</reference>
<keyword evidence="3" id="KW-1185">Reference proteome</keyword>
<dbReference type="InterPro" id="IPR029044">
    <property type="entry name" value="Nucleotide-diphossugar_trans"/>
</dbReference>
<evidence type="ECO:0000259" key="1">
    <source>
        <dbReference type="Pfam" id="PF00535"/>
    </source>
</evidence>
<gene>
    <name evidence="2" type="ORF">ACG04Q_08485</name>
</gene>
<dbReference type="Pfam" id="PF00535">
    <property type="entry name" value="Glycos_transf_2"/>
    <property type="match status" value="1"/>
</dbReference>
<comment type="caution">
    <text evidence="2">The sequence shown here is derived from an EMBL/GenBank/DDBJ whole genome shotgun (WGS) entry which is preliminary data.</text>
</comment>
<protein>
    <submittedName>
        <fullName evidence="2">Glycosyltransferase family 2 protein</fullName>
    </submittedName>
</protein>
<dbReference type="Proteomes" id="UP001606302">
    <property type="component" value="Unassembled WGS sequence"/>
</dbReference>
<name>A0ABW7GI25_9BURK</name>
<proteinExistence type="predicted"/>
<feature type="domain" description="Glycosyltransferase 2-like" evidence="1">
    <location>
        <begin position="12"/>
        <end position="135"/>
    </location>
</feature>
<accession>A0ABW7GI25</accession>